<accession>A0A9J5WIS2</accession>
<organism evidence="1 2">
    <name type="scientific">Solanum commersonii</name>
    <name type="common">Commerson's wild potato</name>
    <name type="synonym">Commerson's nightshade</name>
    <dbReference type="NCBI Taxonomy" id="4109"/>
    <lineage>
        <taxon>Eukaryota</taxon>
        <taxon>Viridiplantae</taxon>
        <taxon>Streptophyta</taxon>
        <taxon>Embryophyta</taxon>
        <taxon>Tracheophyta</taxon>
        <taxon>Spermatophyta</taxon>
        <taxon>Magnoliopsida</taxon>
        <taxon>eudicotyledons</taxon>
        <taxon>Gunneridae</taxon>
        <taxon>Pentapetalae</taxon>
        <taxon>asterids</taxon>
        <taxon>lamiids</taxon>
        <taxon>Solanales</taxon>
        <taxon>Solanaceae</taxon>
        <taxon>Solanoideae</taxon>
        <taxon>Solaneae</taxon>
        <taxon>Solanum</taxon>
    </lineage>
</organism>
<comment type="caution">
    <text evidence="1">The sequence shown here is derived from an EMBL/GenBank/DDBJ whole genome shotgun (WGS) entry which is preliminary data.</text>
</comment>
<sequence length="99" mass="11472">MHEHGSCLMYQGLRIFSCSSTCYNLGICQCICHILCRTTWACFSTCFSALDCCCTCICFNIQKLLLTPRHNRRRRRHLKDIEEALVVSIKGIYALVFER</sequence>
<name>A0A9J5WIS2_SOLCO</name>
<dbReference type="AlphaFoldDB" id="A0A9J5WIS2"/>
<reference evidence="1 2" key="1">
    <citation type="submission" date="2020-09" db="EMBL/GenBank/DDBJ databases">
        <title>De no assembly of potato wild relative species, Solanum commersonii.</title>
        <authorList>
            <person name="Cho K."/>
        </authorList>
    </citation>
    <scope>NUCLEOTIDE SEQUENCE [LARGE SCALE GENOMIC DNA]</scope>
    <source>
        <strain evidence="1">LZ3.2</strain>
        <tissue evidence="1">Leaf</tissue>
    </source>
</reference>
<dbReference type="PANTHER" id="PTHR35278:SF1">
    <property type="entry name" value="F8K7.16"/>
    <property type="match status" value="1"/>
</dbReference>
<evidence type="ECO:0000313" key="2">
    <source>
        <dbReference type="Proteomes" id="UP000824120"/>
    </source>
</evidence>
<proteinExistence type="predicted"/>
<keyword evidence="2" id="KW-1185">Reference proteome</keyword>
<dbReference type="EMBL" id="JACXVP010000011">
    <property type="protein sequence ID" value="KAG5575325.1"/>
    <property type="molecule type" value="Genomic_DNA"/>
</dbReference>
<dbReference type="PANTHER" id="PTHR35278">
    <property type="entry name" value="TRANSMEMBRANE PROTEIN-RELATED"/>
    <property type="match status" value="1"/>
</dbReference>
<evidence type="ECO:0000313" key="1">
    <source>
        <dbReference type="EMBL" id="KAG5575325.1"/>
    </source>
</evidence>
<dbReference type="Proteomes" id="UP000824120">
    <property type="component" value="Chromosome 11"/>
</dbReference>
<protein>
    <submittedName>
        <fullName evidence="1">Uncharacterized protein</fullName>
    </submittedName>
</protein>
<gene>
    <name evidence="1" type="ORF">H5410_055459</name>
</gene>